<organism evidence="1 2">
    <name type="scientific">Methylorubrum rhodesianum</name>
    <dbReference type="NCBI Taxonomy" id="29427"/>
    <lineage>
        <taxon>Bacteria</taxon>
        <taxon>Pseudomonadati</taxon>
        <taxon>Pseudomonadota</taxon>
        <taxon>Alphaproteobacteria</taxon>
        <taxon>Hyphomicrobiales</taxon>
        <taxon>Methylobacteriaceae</taxon>
        <taxon>Methylorubrum</taxon>
    </lineage>
</organism>
<dbReference type="RefSeq" id="WP_345971659.1">
    <property type="nucleotide sequence ID" value="NZ_JAQYXL010000001.1"/>
</dbReference>
<reference evidence="1 2" key="1">
    <citation type="journal article" date="2023" name="PLoS ONE">
        <title>Complete genome assembly of Hawai'i environmental nontuberculous mycobacteria reveals unexpected co-isolation with methylobacteria.</title>
        <authorList>
            <person name="Hendrix J."/>
            <person name="Epperson L.E."/>
            <person name="Tong E.I."/>
            <person name="Chan Y.L."/>
            <person name="Hasan N.A."/>
            <person name="Dawrs S.N."/>
            <person name="Norton G.J."/>
            <person name="Virdi R."/>
            <person name="Crooks J.L."/>
            <person name="Chan E.D."/>
            <person name="Honda J.R."/>
            <person name="Strong M."/>
        </authorList>
    </citation>
    <scope>NUCLEOTIDE SEQUENCE [LARGE SCALE GENOMIC DNA]</scope>
    <source>
        <strain evidence="1 2">NJH_HI01</strain>
    </source>
</reference>
<comment type="caution">
    <text evidence="1">The sequence shown here is derived from an EMBL/GenBank/DDBJ whole genome shotgun (WGS) entry which is preliminary data.</text>
</comment>
<dbReference type="Proteomes" id="UP001404845">
    <property type="component" value="Unassembled WGS sequence"/>
</dbReference>
<evidence type="ECO:0000313" key="1">
    <source>
        <dbReference type="EMBL" id="MEN3230243.1"/>
    </source>
</evidence>
<accession>A0ABU9ZFJ7</accession>
<dbReference type="EMBL" id="JAQYXL010000001">
    <property type="protein sequence ID" value="MEN3230243.1"/>
    <property type="molecule type" value="Genomic_DNA"/>
</dbReference>
<sequence>MTDDWISPQQGAKVMGERDARGFWGVVARCGFADRTGKAPSPRALEMGVAKPDTGPGAYHWSEGFLRVMLKGKGHPLFQDGGEPAVTHRTADALIQEAAGLLHDSNPAWHGPKADPFTAMDPARAQAMRLQFEAVAAEAAEARGVQAALDAVAGPLAVVLHAIDREHSDVVRAIALLDRAVRDLKSIDDAHPLVRYGIVPSGYRAPVATAA</sequence>
<protein>
    <submittedName>
        <fullName evidence="1">Uncharacterized protein</fullName>
    </submittedName>
</protein>
<keyword evidence="2" id="KW-1185">Reference proteome</keyword>
<evidence type="ECO:0000313" key="2">
    <source>
        <dbReference type="Proteomes" id="UP001404845"/>
    </source>
</evidence>
<proteinExistence type="predicted"/>
<gene>
    <name evidence="1" type="ORF">PUR21_21810</name>
</gene>
<name>A0ABU9ZFJ7_9HYPH</name>